<proteinExistence type="predicted"/>
<dbReference type="AlphaFoldDB" id="A0A2P2P156"/>
<evidence type="ECO:0000313" key="1">
    <source>
        <dbReference type="EMBL" id="MBX48472.1"/>
    </source>
</evidence>
<protein>
    <submittedName>
        <fullName evidence="1">Uncharacterized protein</fullName>
    </submittedName>
</protein>
<organism evidence="1">
    <name type="scientific">Rhizophora mucronata</name>
    <name type="common">Asiatic mangrove</name>
    <dbReference type="NCBI Taxonomy" id="61149"/>
    <lineage>
        <taxon>Eukaryota</taxon>
        <taxon>Viridiplantae</taxon>
        <taxon>Streptophyta</taxon>
        <taxon>Embryophyta</taxon>
        <taxon>Tracheophyta</taxon>
        <taxon>Spermatophyta</taxon>
        <taxon>Magnoliopsida</taxon>
        <taxon>eudicotyledons</taxon>
        <taxon>Gunneridae</taxon>
        <taxon>Pentapetalae</taxon>
        <taxon>rosids</taxon>
        <taxon>fabids</taxon>
        <taxon>Malpighiales</taxon>
        <taxon>Rhizophoraceae</taxon>
        <taxon>Rhizophora</taxon>
    </lineage>
</organism>
<sequence length="34" mass="3864">MIELLIYCNSKTLMPNLIGFSHLPCQFFSVDSNS</sequence>
<reference evidence="1" key="1">
    <citation type="submission" date="2018-02" db="EMBL/GenBank/DDBJ databases">
        <title>Rhizophora mucronata_Transcriptome.</title>
        <authorList>
            <person name="Meera S.P."/>
            <person name="Sreeshan A."/>
            <person name="Augustine A."/>
        </authorList>
    </citation>
    <scope>NUCLEOTIDE SEQUENCE</scope>
    <source>
        <tissue evidence="1">Leaf</tissue>
    </source>
</reference>
<accession>A0A2P2P156</accession>
<name>A0A2P2P156_RHIMU</name>
<dbReference type="EMBL" id="GGEC01067988">
    <property type="protein sequence ID" value="MBX48472.1"/>
    <property type="molecule type" value="Transcribed_RNA"/>
</dbReference>